<dbReference type="CDD" id="cd00099">
    <property type="entry name" value="IgV"/>
    <property type="match status" value="1"/>
</dbReference>
<dbReference type="SMART" id="SM00406">
    <property type="entry name" value="IGv"/>
    <property type="match status" value="2"/>
</dbReference>
<dbReference type="PANTHER" id="PTHR19433:SF127">
    <property type="entry name" value="NITR9"/>
    <property type="match status" value="1"/>
</dbReference>
<feature type="chain" id="PRO_5001920529" description="Ig-like domain-containing protein" evidence="10">
    <location>
        <begin position="21"/>
        <end position="354"/>
    </location>
</feature>
<keyword evidence="6" id="KW-1015">Disulfide bond</keyword>
<dbReference type="PANTHER" id="PTHR19433">
    <property type="entry name" value="T-CELL RECEPTOR ALPHA CHAIN V REGION-RELATED"/>
    <property type="match status" value="1"/>
</dbReference>
<dbReference type="OMA" id="HEFHEGY"/>
<evidence type="ECO:0000259" key="11">
    <source>
        <dbReference type="PROSITE" id="PS50835"/>
    </source>
</evidence>
<dbReference type="eggNOG" id="ENOG502SVGE">
    <property type="taxonomic scope" value="Eukaryota"/>
</dbReference>
<sequence>MLTSSQFVVWATILLMGTIGQKIHLNLTPPVHQSGSFVSAPIGGKVTLHCFHDSERIYWYRQTLGQKPTPIASFYVYRKETIFHGEFKNNSRLDLVKGDRTNHLIISNLRISDSATYFCGKSNAQVVAFAEGTVVNVKSFDSDVKVLIHQLVSESLQPEGSATLNCTVKTGSGGGEHRVYWFKNSDGFQPGFLYTQGSKNDQSERNSNTPTHTCVHRLSMDDPSVSDAGSYHCAVASCGHILFENATMQEFSREKNLLKNAVVGTLTGFLTTLLAASLVFLLCRLRKTSGESECAFPSPCKHLQCSAATTAPRVNDQDMTVLYASINVDQPNRSRRQRESSKTECVYSSVSQRK</sequence>
<dbReference type="EMBL" id="AYCK01006382">
    <property type="status" value="NOT_ANNOTATED_CDS"/>
    <property type="molecule type" value="Genomic_DNA"/>
</dbReference>
<dbReference type="STRING" id="48698.ENSPFOP00000022235"/>
<evidence type="ECO:0000256" key="5">
    <source>
        <dbReference type="ARBA" id="ARBA00023136"/>
    </source>
</evidence>
<keyword evidence="5 9" id="KW-0472">Membrane</keyword>
<keyword evidence="9" id="KW-0812">Transmembrane</keyword>
<dbReference type="GO" id="GO:0009617">
    <property type="term" value="P:response to bacterium"/>
    <property type="evidence" value="ECO:0007669"/>
    <property type="project" value="TreeGrafter"/>
</dbReference>
<evidence type="ECO:0000313" key="13">
    <source>
        <dbReference type="Proteomes" id="UP000028760"/>
    </source>
</evidence>
<feature type="signal peptide" evidence="10">
    <location>
        <begin position="1"/>
        <end position="20"/>
    </location>
</feature>
<dbReference type="Pfam" id="PF07686">
    <property type="entry name" value="V-set"/>
    <property type="match status" value="2"/>
</dbReference>
<feature type="transmembrane region" description="Helical" evidence="9">
    <location>
        <begin position="261"/>
        <end position="283"/>
    </location>
</feature>
<evidence type="ECO:0000256" key="6">
    <source>
        <dbReference type="ARBA" id="ARBA00023157"/>
    </source>
</evidence>
<dbReference type="InterPro" id="IPR007110">
    <property type="entry name" value="Ig-like_dom"/>
</dbReference>
<keyword evidence="3 10" id="KW-0732">Signal</keyword>
<evidence type="ECO:0000256" key="3">
    <source>
        <dbReference type="ARBA" id="ARBA00022729"/>
    </source>
</evidence>
<feature type="region of interest" description="Disordered" evidence="8">
    <location>
        <begin position="332"/>
        <end position="354"/>
    </location>
</feature>
<dbReference type="GeneTree" id="ENSGT00940000162676"/>
<evidence type="ECO:0000256" key="10">
    <source>
        <dbReference type="SAM" id="SignalP"/>
    </source>
</evidence>
<evidence type="ECO:0000256" key="9">
    <source>
        <dbReference type="SAM" id="Phobius"/>
    </source>
</evidence>
<keyword evidence="9" id="KW-1133">Transmembrane helix</keyword>
<dbReference type="Ensembl" id="ENSPFOT00000026485.1">
    <property type="protein sequence ID" value="ENSPFOP00000022235.1"/>
    <property type="gene ID" value="ENSPFOG00000021741.1"/>
</dbReference>
<evidence type="ECO:0000256" key="8">
    <source>
        <dbReference type="SAM" id="MobiDB-lite"/>
    </source>
</evidence>
<keyword evidence="13" id="KW-1185">Reference proteome</keyword>
<dbReference type="GO" id="GO:0002376">
    <property type="term" value="P:immune system process"/>
    <property type="evidence" value="ECO:0007669"/>
    <property type="project" value="UniProtKB-KW"/>
</dbReference>
<dbReference type="AlphaFoldDB" id="A0A096LSU4"/>
<reference evidence="12" key="3">
    <citation type="submission" date="2025-09" db="UniProtKB">
        <authorList>
            <consortium name="Ensembl"/>
        </authorList>
    </citation>
    <scope>IDENTIFICATION</scope>
</reference>
<comment type="subcellular location">
    <subcellularLocation>
        <location evidence="1">Cell membrane</location>
    </subcellularLocation>
</comment>
<dbReference type="Gene3D" id="2.60.40.10">
    <property type="entry name" value="Immunoglobulins"/>
    <property type="match status" value="2"/>
</dbReference>
<dbReference type="SMART" id="SM00409">
    <property type="entry name" value="IG"/>
    <property type="match status" value="2"/>
</dbReference>
<accession>A0A096LSU4</accession>
<protein>
    <recommendedName>
        <fullName evidence="11">Ig-like domain-containing protein</fullName>
    </recommendedName>
</protein>
<proteinExistence type="predicted"/>
<keyword evidence="7" id="KW-0325">Glycoprotein</keyword>
<evidence type="ECO:0000256" key="1">
    <source>
        <dbReference type="ARBA" id="ARBA00004236"/>
    </source>
</evidence>
<dbReference type="Proteomes" id="UP000028760">
    <property type="component" value="Unassembled WGS sequence"/>
</dbReference>
<dbReference type="GO" id="GO:0005886">
    <property type="term" value="C:plasma membrane"/>
    <property type="evidence" value="ECO:0007669"/>
    <property type="project" value="UniProtKB-SubCell"/>
</dbReference>
<dbReference type="InterPro" id="IPR013783">
    <property type="entry name" value="Ig-like_fold"/>
</dbReference>
<reference evidence="12" key="2">
    <citation type="submission" date="2025-08" db="UniProtKB">
        <authorList>
            <consortium name="Ensembl"/>
        </authorList>
    </citation>
    <scope>IDENTIFICATION</scope>
</reference>
<dbReference type="InterPro" id="IPR013106">
    <property type="entry name" value="Ig_V-set"/>
</dbReference>
<feature type="domain" description="Ig-like" evidence="11">
    <location>
        <begin position="142"/>
        <end position="249"/>
    </location>
</feature>
<dbReference type="InterPro" id="IPR036179">
    <property type="entry name" value="Ig-like_dom_sf"/>
</dbReference>
<reference evidence="13" key="1">
    <citation type="submission" date="2013-10" db="EMBL/GenBank/DDBJ databases">
        <authorList>
            <person name="Schartl M."/>
            <person name="Warren W."/>
        </authorList>
    </citation>
    <scope>NUCLEOTIDE SEQUENCE [LARGE SCALE GENOMIC DNA]</scope>
    <source>
        <strain evidence="13">female</strain>
    </source>
</reference>
<dbReference type="InterPro" id="IPR052051">
    <property type="entry name" value="TCR_complex_component"/>
</dbReference>
<evidence type="ECO:0000256" key="2">
    <source>
        <dbReference type="ARBA" id="ARBA00022475"/>
    </source>
</evidence>
<evidence type="ECO:0000256" key="4">
    <source>
        <dbReference type="ARBA" id="ARBA00022859"/>
    </source>
</evidence>
<evidence type="ECO:0000313" key="12">
    <source>
        <dbReference type="Ensembl" id="ENSPFOP00000022235.1"/>
    </source>
</evidence>
<name>A0A096LSU4_POEFO</name>
<dbReference type="SUPFAM" id="SSF48726">
    <property type="entry name" value="Immunoglobulin"/>
    <property type="match status" value="2"/>
</dbReference>
<evidence type="ECO:0000256" key="7">
    <source>
        <dbReference type="ARBA" id="ARBA00023180"/>
    </source>
</evidence>
<dbReference type="PROSITE" id="PS50835">
    <property type="entry name" value="IG_LIKE"/>
    <property type="match status" value="1"/>
</dbReference>
<dbReference type="InterPro" id="IPR003599">
    <property type="entry name" value="Ig_sub"/>
</dbReference>
<keyword evidence="4" id="KW-0391">Immunity</keyword>
<organism evidence="12 13">
    <name type="scientific">Poecilia formosa</name>
    <name type="common">Amazon molly</name>
    <name type="synonym">Limia formosa</name>
    <dbReference type="NCBI Taxonomy" id="48698"/>
    <lineage>
        <taxon>Eukaryota</taxon>
        <taxon>Metazoa</taxon>
        <taxon>Chordata</taxon>
        <taxon>Craniata</taxon>
        <taxon>Vertebrata</taxon>
        <taxon>Euteleostomi</taxon>
        <taxon>Actinopterygii</taxon>
        <taxon>Neopterygii</taxon>
        <taxon>Teleostei</taxon>
        <taxon>Neoteleostei</taxon>
        <taxon>Acanthomorphata</taxon>
        <taxon>Ovalentaria</taxon>
        <taxon>Atherinomorphae</taxon>
        <taxon>Cyprinodontiformes</taxon>
        <taxon>Poeciliidae</taxon>
        <taxon>Poeciliinae</taxon>
        <taxon>Poecilia</taxon>
    </lineage>
</organism>
<keyword evidence="2" id="KW-1003">Cell membrane</keyword>